<feature type="transmembrane region" description="Helical" evidence="1">
    <location>
        <begin position="85"/>
        <end position="105"/>
    </location>
</feature>
<reference evidence="3" key="1">
    <citation type="journal article" date="2017" name="bioRxiv">
        <title>Conservation of a gene cluster reveals novel cercosporin biosynthetic mechanisms and extends production to the genus Colletotrichum.</title>
        <authorList>
            <person name="de Jonge R."/>
            <person name="Ebert M.K."/>
            <person name="Huitt-Roehl C.R."/>
            <person name="Pal P."/>
            <person name="Suttle J.C."/>
            <person name="Spanner R.E."/>
            <person name="Neubauer J.D."/>
            <person name="Jurick W.M.II."/>
            <person name="Stott K.A."/>
            <person name="Secor G.A."/>
            <person name="Thomma B.P.H.J."/>
            <person name="Van de Peer Y."/>
            <person name="Townsend C.A."/>
            <person name="Bolton M.D."/>
        </authorList>
    </citation>
    <scope>NUCLEOTIDE SEQUENCE [LARGE SCALE GENOMIC DNA]</scope>
    <source>
        <strain evidence="3">CBS538.71</strain>
    </source>
</reference>
<proteinExistence type="predicted"/>
<gene>
    <name evidence="2" type="ORF">CBER1_10795</name>
</gene>
<feature type="transmembrane region" description="Helical" evidence="1">
    <location>
        <begin position="111"/>
        <end position="138"/>
    </location>
</feature>
<organism evidence="2 3">
    <name type="scientific">Cercospora berteroae</name>
    <dbReference type="NCBI Taxonomy" id="357750"/>
    <lineage>
        <taxon>Eukaryota</taxon>
        <taxon>Fungi</taxon>
        <taxon>Dikarya</taxon>
        <taxon>Ascomycota</taxon>
        <taxon>Pezizomycotina</taxon>
        <taxon>Dothideomycetes</taxon>
        <taxon>Dothideomycetidae</taxon>
        <taxon>Mycosphaerellales</taxon>
        <taxon>Mycosphaerellaceae</taxon>
        <taxon>Cercospora</taxon>
    </lineage>
</organism>
<keyword evidence="1" id="KW-0472">Membrane</keyword>
<evidence type="ECO:0000313" key="2">
    <source>
        <dbReference type="EMBL" id="PPJ52714.1"/>
    </source>
</evidence>
<protein>
    <submittedName>
        <fullName evidence="2">Uncharacterized protein</fullName>
    </submittedName>
</protein>
<dbReference type="Proteomes" id="UP000237631">
    <property type="component" value="Unassembled WGS sequence"/>
</dbReference>
<name>A0A2S6BZ07_9PEZI</name>
<dbReference type="AlphaFoldDB" id="A0A2S6BZ07"/>
<dbReference type="OrthoDB" id="3436860at2759"/>
<sequence length="170" mass="18898">MAIADTFTERFKTRVHIVQIVLIIIILGVTFGRVSIPNPPISRSSIMAIPIDIKSLIIIAYQMLSEHSARFQRRRSLKANTILDCLEKVFWLAVIVVTSMGAGRGTGTTKAIAVVTVLLAIVLEALAIWAAACSTVLFRQYKRTGRENVATEVNYRAKSGGQWSRDRRQI</sequence>
<accession>A0A2S6BZ07</accession>
<dbReference type="EMBL" id="PNEN01001670">
    <property type="protein sequence ID" value="PPJ52714.1"/>
    <property type="molecule type" value="Genomic_DNA"/>
</dbReference>
<comment type="caution">
    <text evidence="2">The sequence shown here is derived from an EMBL/GenBank/DDBJ whole genome shotgun (WGS) entry which is preliminary data.</text>
</comment>
<feature type="transmembrane region" description="Helical" evidence="1">
    <location>
        <begin position="15"/>
        <end position="34"/>
    </location>
</feature>
<evidence type="ECO:0000313" key="3">
    <source>
        <dbReference type="Proteomes" id="UP000237631"/>
    </source>
</evidence>
<evidence type="ECO:0000256" key="1">
    <source>
        <dbReference type="SAM" id="Phobius"/>
    </source>
</evidence>
<keyword evidence="1" id="KW-0812">Transmembrane</keyword>
<dbReference type="STRING" id="357750.A0A2S6BZ07"/>
<keyword evidence="1" id="KW-1133">Transmembrane helix</keyword>
<keyword evidence="3" id="KW-1185">Reference proteome</keyword>